<dbReference type="PANTHER" id="PTHR36220:SF1">
    <property type="entry name" value="GAMMA TUBULIN COMPLEX COMPONENT C-TERMINAL DOMAIN-CONTAINING PROTEIN"/>
    <property type="match status" value="1"/>
</dbReference>
<evidence type="ECO:0000256" key="1">
    <source>
        <dbReference type="ARBA" id="ARBA00022729"/>
    </source>
</evidence>
<dbReference type="InterPro" id="IPR028994">
    <property type="entry name" value="Integrin_alpha_N"/>
</dbReference>
<dbReference type="PANTHER" id="PTHR36220">
    <property type="entry name" value="UNNAMED PRODUCT"/>
    <property type="match status" value="1"/>
</dbReference>
<accession>A0A482TJ45</accession>
<evidence type="ECO:0000256" key="3">
    <source>
        <dbReference type="ARBA" id="ARBA00023180"/>
    </source>
</evidence>
<dbReference type="Pfam" id="PF14312">
    <property type="entry name" value="FG-GAP_2"/>
    <property type="match status" value="2"/>
</dbReference>
<dbReference type="InterPro" id="IPR013517">
    <property type="entry name" value="FG-GAP"/>
</dbReference>
<keyword evidence="2" id="KW-0677">Repeat</keyword>
<dbReference type="SMART" id="SM00191">
    <property type="entry name" value="Int_alpha"/>
    <property type="match status" value="2"/>
</dbReference>
<sequence>MSTDTIRDRRATLARRTFLGAVAGVGALGMGTGGAAAERFERVAILTRNTGDPDEDTFYGLSSALDGNRAFVGAPGGVVDERITGFVDLGIRRSGTWTQQPLIPSPNDSIDLFGYDLDAEDRHLVVSAPFAKVGDVEHAGEVYVYRRSAGRWELRHRLHAPTPRENASFGQAVALSFPRIAVTESPLWLRDPVRDDVRDNPSGAYVFEFGNGEWSFLTELEPDDGAPDDLFGHAVDIEQQRVVVGAPRAENDDHPVGAAFVFRGGKRGWRQTGRLVGADDAPGVGAAVATDRNIVLVGSDQFATGRSSSDVSGSVSVYERRAVPQRRWIFQERLVGPSGEPGDRFGAAIDMLNDHTVIGAPGVGEDGGEAYPYIRRRGRWVRRATLAGTSPTEDKQFGRSVAVDSRFAIVGAPFFPGGSAFIFSV</sequence>
<dbReference type="InterPro" id="IPR006311">
    <property type="entry name" value="TAT_signal"/>
</dbReference>
<dbReference type="AlphaFoldDB" id="A0A482TJ45"/>
<evidence type="ECO:0000256" key="2">
    <source>
        <dbReference type="ARBA" id="ARBA00022737"/>
    </source>
</evidence>
<dbReference type="SUPFAM" id="SSF69318">
    <property type="entry name" value="Integrin alpha N-terminal domain"/>
    <property type="match status" value="1"/>
</dbReference>
<evidence type="ECO:0000313" key="4">
    <source>
        <dbReference type="EMBL" id="RYJ13075.1"/>
    </source>
</evidence>
<gene>
    <name evidence="4" type="ORF">ELS19_03215</name>
</gene>
<dbReference type="PROSITE" id="PS51318">
    <property type="entry name" value="TAT"/>
    <property type="match status" value="1"/>
</dbReference>
<dbReference type="EMBL" id="RZHH01000002">
    <property type="protein sequence ID" value="RYJ13075.1"/>
    <property type="molecule type" value="Genomic_DNA"/>
</dbReference>
<evidence type="ECO:0008006" key="6">
    <source>
        <dbReference type="Google" id="ProtNLM"/>
    </source>
</evidence>
<name>A0A482TJ45_9EURY</name>
<reference evidence="4 5" key="1">
    <citation type="submission" date="2018-12" db="EMBL/GenBank/DDBJ databases">
        <title>Genome analysis provides insights into bioremediation potentialities of Halogeometricum borinquense strain N11.</title>
        <authorList>
            <person name="Najjari A."/>
            <person name="Youssef N."/>
            <person name="Fhoula I."/>
            <person name="Ben Dhia O."/>
            <person name="Mahjoubi M."/>
            <person name="Ouzari H.I."/>
            <person name="Cherif A."/>
        </authorList>
    </citation>
    <scope>NUCLEOTIDE SEQUENCE [LARGE SCALE GENOMIC DNA]</scope>
    <source>
        <strain evidence="4 5">N11</strain>
    </source>
</reference>
<protein>
    <recommendedName>
        <fullName evidence="6">PKD domain-containing protein</fullName>
    </recommendedName>
</protein>
<dbReference type="Proteomes" id="UP000294028">
    <property type="component" value="Unassembled WGS sequence"/>
</dbReference>
<dbReference type="RefSeq" id="WP_129783558.1">
    <property type="nucleotide sequence ID" value="NZ_RZHH01000002.1"/>
</dbReference>
<keyword evidence="3" id="KW-0325">Glycoprotein</keyword>
<dbReference type="InterPro" id="IPR013519">
    <property type="entry name" value="Int_alpha_beta-p"/>
</dbReference>
<evidence type="ECO:0000313" key="5">
    <source>
        <dbReference type="Proteomes" id="UP000294028"/>
    </source>
</evidence>
<proteinExistence type="predicted"/>
<organism evidence="4 5">
    <name type="scientific">Halogeometricum borinquense</name>
    <dbReference type="NCBI Taxonomy" id="60847"/>
    <lineage>
        <taxon>Archaea</taxon>
        <taxon>Methanobacteriati</taxon>
        <taxon>Methanobacteriota</taxon>
        <taxon>Stenosarchaea group</taxon>
        <taxon>Halobacteria</taxon>
        <taxon>Halobacteriales</taxon>
        <taxon>Haloferacaceae</taxon>
        <taxon>Halogeometricum</taxon>
    </lineage>
</organism>
<dbReference type="Gene3D" id="2.130.10.130">
    <property type="entry name" value="Integrin alpha, N-terminal"/>
    <property type="match status" value="2"/>
</dbReference>
<comment type="caution">
    <text evidence="4">The sequence shown here is derived from an EMBL/GenBank/DDBJ whole genome shotgun (WGS) entry which is preliminary data.</text>
</comment>
<keyword evidence="1" id="KW-0732">Signal</keyword>